<dbReference type="EMBL" id="LSBJ02000004">
    <property type="protein sequence ID" value="OAQ59933.1"/>
    <property type="molecule type" value="Genomic_DNA"/>
</dbReference>
<reference evidence="1 2" key="1">
    <citation type="journal article" date="2016" name="PLoS Pathog.">
        <title>Biosynthesis of antibiotic leucinostatins in bio-control fungus Purpureocillium lilacinum and their inhibition on phytophthora revealed by genome mining.</title>
        <authorList>
            <person name="Wang G."/>
            <person name="Liu Z."/>
            <person name="Lin R."/>
            <person name="Li E."/>
            <person name="Mao Z."/>
            <person name="Ling J."/>
            <person name="Yang Y."/>
            <person name="Yin W.B."/>
            <person name="Xie B."/>
        </authorList>
    </citation>
    <scope>NUCLEOTIDE SEQUENCE [LARGE SCALE GENOMIC DNA]</scope>
    <source>
        <strain evidence="1">170</strain>
    </source>
</reference>
<dbReference type="GeneID" id="28852462"/>
<dbReference type="STRING" id="1380566.A0A179F422"/>
<name>A0A179F422_METCM</name>
<evidence type="ECO:0000313" key="1">
    <source>
        <dbReference type="EMBL" id="OAQ59933.1"/>
    </source>
</evidence>
<dbReference type="RefSeq" id="XP_018137894.1">
    <property type="nucleotide sequence ID" value="XM_018288468.1"/>
</dbReference>
<dbReference type="AlphaFoldDB" id="A0A179F422"/>
<organism evidence="1 2">
    <name type="scientific">Pochonia chlamydosporia 170</name>
    <dbReference type="NCBI Taxonomy" id="1380566"/>
    <lineage>
        <taxon>Eukaryota</taxon>
        <taxon>Fungi</taxon>
        <taxon>Dikarya</taxon>
        <taxon>Ascomycota</taxon>
        <taxon>Pezizomycotina</taxon>
        <taxon>Sordariomycetes</taxon>
        <taxon>Hypocreomycetidae</taxon>
        <taxon>Hypocreales</taxon>
        <taxon>Clavicipitaceae</taxon>
        <taxon>Pochonia</taxon>
    </lineage>
</organism>
<sequence length="592" mass="65280">MSSSSNPTLKLHLTPNVDDSGTVKSLSARLTIGGLQRGLQGGSPYNSEEPIFLFTNDTDGNSGDVIAKRGIRIEDDNGPVNTSAKSCDGSLAVYADRDIQGDASIQFNTYPQDTNHRSDSGLRRENGGLVGIGTFLPRPYTKGTYDITISTDTTSTAKIVTSLGEGATGAETTLQECIFMIGNVHSYPAEHTSGSGSCATYWLSDLPRPLDAVKDFSNNMFPHLSKFFKDEHGSYRAFLAKVPNVVGRLTGQTTTSVVNVIRHQPFNPAGPKAMAKAYNKFNVPMPSALASTVSQIGNDTSCLGASLIEYDADTASGSDWSLVRVFNKSMIKTWAQLDPEDDGTPNDWFSEGLSNLYTIYLPFRFKQRSPDYFRATLNANLTAYFTNPLINTPLSELPPASTTWHVEALRQSRFCIYMIRMDCFTRRASVARDAGVERPIDEIVADISVRRRKGEKVQEKDWLKYIGDWIGHEEAKRHLDEMKSGKTLDLEDMKTAFGGIDAVEGTMMQMGFDRVSLTNGLVSGVIDGSNASVAGLKDGDEIMWHSRVGECEADCGNKFTVKVRRDGEEREIEYLSREDKVVRMWRSIEKET</sequence>
<proteinExistence type="predicted"/>
<dbReference type="KEGG" id="pchm:VFPPC_10025"/>
<gene>
    <name evidence="1" type="ORF">VFPPC_10025</name>
</gene>
<evidence type="ECO:0000313" key="2">
    <source>
        <dbReference type="Proteomes" id="UP000078397"/>
    </source>
</evidence>
<dbReference type="SUPFAM" id="SSF50156">
    <property type="entry name" value="PDZ domain-like"/>
    <property type="match status" value="1"/>
</dbReference>
<dbReference type="InterPro" id="IPR036034">
    <property type="entry name" value="PDZ_sf"/>
</dbReference>
<keyword evidence="2" id="KW-1185">Reference proteome</keyword>
<dbReference type="Proteomes" id="UP000078397">
    <property type="component" value="Unassembled WGS sequence"/>
</dbReference>
<accession>A0A179F422</accession>
<comment type="caution">
    <text evidence="1">The sequence shown here is derived from an EMBL/GenBank/DDBJ whole genome shotgun (WGS) entry which is preliminary data.</text>
</comment>
<dbReference type="OrthoDB" id="626167at2759"/>
<protein>
    <submittedName>
        <fullName evidence="1">Peptidase M61 domain-containing protein</fullName>
    </submittedName>
</protein>